<protein>
    <submittedName>
        <fullName evidence="2">Uncharacterized protein</fullName>
    </submittedName>
</protein>
<feature type="region of interest" description="Disordered" evidence="1">
    <location>
        <begin position="1"/>
        <end position="26"/>
    </location>
</feature>
<name>A0A1V4J964_PATFA</name>
<evidence type="ECO:0000313" key="2">
    <source>
        <dbReference type="EMBL" id="OPJ68574.1"/>
    </source>
</evidence>
<organism evidence="2 3">
    <name type="scientific">Patagioenas fasciata monilis</name>
    <dbReference type="NCBI Taxonomy" id="372326"/>
    <lineage>
        <taxon>Eukaryota</taxon>
        <taxon>Metazoa</taxon>
        <taxon>Chordata</taxon>
        <taxon>Craniata</taxon>
        <taxon>Vertebrata</taxon>
        <taxon>Euteleostomi</taxon>
        <taxon>Archelosauria</taxon>
        <taxon>Archosauria</taxon>
        <taxon>Dinosauria</taxon>
        <taxon>Saurischia</taxon>
        <taxon>Theropoda</taxon>
        <taxon>Coelurosauria</taxon>
        <taxon>Aves</taxon>
        <taxon>Neognathae</taxon>
        <taxon>Neoaves</taxon>
        <taxon>Columbimorphae</taxon>
        <taxon>Columbiformes</taxon>
        <taxon>Columbidae</taxon>
        <taxon>Patagioenas</taxon>
    </lineage>
</organism>
<dbReference type="EMBL" id="LSYS01008575">
    <property type="protein sequence ID" value="OPJ68574.1"/>
    <property type="molecule type" value="Genomic_DNA"/>
</dbReference>
<reference evidence="2 3" key="1">
    <citation type="submission" date="2016-02" db="EMBL/GenBank/DDBJ databases">
        <title>Band-tailed pigeon sequencing and assembly.</title>
        <authorList>
            <person name="Soares A.E."/>
            <person name="Novak B.J."/>
            <person name="Rice E.S."/>
            <person name="O'Connell B."/>
            <person name="Chang D."/>
            <person name="Weber S."/>
            <person name="Shapiro B."/>
        </authorList>
    </citation>
    <scope>NUCLEOTIDE SEQUENCE [LARGE SCALE GENOMIC DNA]</scope>
    <source>
        <strain evidence="2">BTP2013</strain>
        <tissue evidence="2">Blood</tissue>
    </source>
</reference>
<proteinExistence type="predicted"/>
<evidence type="ECO:0000313" key="3">
    <source>
        <dbReference type="Proteomes" id="UP000190648"/>
    </source>
</evidence>
<sequence>MRSRLMSPSWRLGTSESGTRGDRVTMSPSTNLMAWVRTPSLSESSSRMMSLAMAVTSSQQASCSSLMTLDFTIHCGTPGVNPEPAPMGDNLRTQR</sequence>
<accession>A0A1V4J964</accession>
<dbReference type="AlphaFoldDB" id="A0A1V4J964"/>
<comment type="caution">
    <text evidence="2">The sequence shown here is derived from an EMBL/GenBank/DDBJ whole genome shotgun (WGS) entry which is preliminary data.</text>
</comment>
<keyword evidence="3" id="KW-1185">Reference proteome</keyword>
<dbReference type="Proteomes" id="UP000190648">
    <property type="component" value="Unassembled WGS sequence"/>
</dbReference>
<gene>
    <name evidence="2" type="ORF">AV530_017735</name>
</gene>
<evidence type="ECO:0000256" key="1">
    <source>
        <dbReference type="SAM" id="MobiDB-lite"/>
    </source>
</evidence>